<reference evidence="1 2" key="1">
    <citation type="submission" date="2017-06" db="EMBL/GenBank/DDBJ databases">
        <title>Genome sequencing of cyanobaciteial culture collection at National Institute for Environmental Studies (NIES).</title>
        <authorList>
            <person name="Hirose Y."/>
            <person name="Shimura Y."/>
            <person name="Fujisawa T."/>
            <person name="Nakamura Y."/>
            <person name="Kawachi M."/>
        </authorList>
    </citation>
    <scope>NUCLEOTIDE SEQUENCE [LARGE SCALE GENOMIC DNA]</scope>
    <source>
        <strain evidence="1 2">NIES-2135</strain>
        <plasmid evidence="2">Plasmid Plasmid1 dna</plasmid>
    </source>
</reference>
<organism evidence="1 2">
    <name type="scientific">Leptolyngbya boryana NIES-2135</name>
    <dbReference type="NCBI Taxonomy" id="1973484"/>
    <lineage>
        <taxon>Bacteria</taxon>
        <taxon>Bacillati</taxon>
        <taxon>Cyanobacteriota</taxon>
        <taxon>Cyanophyceae</taxon>
        <taxon>Leptolyngbyales</taxon>
        <taxon>Leptolyngbyaceae</taxon>
        <taxon>Leptolyngbya group</taxon>
        <taxon>Leptolyngbya</taxon>
    </lineage>
</organism>
<dbReference type="EMBL" id="AP018204">
    <property type="protein sequence ID" value="BAY59133.1"/>
    <property type="molecule type" value="Genomic_DNA"/>
</dbReference>
<keyword evidence="2" id="KW-1185">Reference proteome</keyword>
<name>A0A1Z4JR40_LEPBY</name>
<dbReference type="Proteomes" id="UP000217895">
    <property type="component" value="Plasmid Plasmid1 dna"/>
</dbReference>
<sequence>MLYGRQINVPATGVSALTVAVLGPPPPVTTNCSEPLSFMY</sequence>
<dbReference type="AlphaFoldDB" id="A0A1Z4JR40"/>
<accession>A0A1Z4JR40</accession>
<geneLocation type="plasmid" evidence="1">
    <name>plasmid1</name>
</geneLocation>
<proteinExistence type="predicted"/>
<gene>
    <name evidence="1" type="ORF">NIES2135_60100</name>
</gene>
<protein>
    <submittedName>
        <fullName evidence="1">Uncharacterized protein</fullName>
    </submittedName>
</protein>
<evidence type="ECO:0000313" key="2">
    <source>
        <dbReference type="Proteomes" id="UP000217895"/>
    </source>
</evidence>
<keyword evidence="1" id="KW-0614">Plasmid</keyword>
<evidence type="ECO:0000313" key="1">
    <source>
        <dbReference type="EMBL" id="BAY59133.1"/>
    </source>
</evidence>